<reference evidence="2" key="2">
    <citation type="journal article" date="2023" name="IMA Fungus">
        <title>Comparative genomic study of the Penicillium genus elucidates a diverse pangenome and 15 lateral gene transfer events.</title>
        <authorList>
            <person name="Petersen C."/>
            <person name="Sorensen T."/>
            <person name="Nielsen M.R."/>
            <person name="Sondergaard T.E."/>
            <person name="Sorensen J.L."/>
            <person name="Fitzpatrick D.A."/>
            <person name="Frisvad J.C."/>
            <person name="Nielsen K.L."/>
        </authorList>
    </citation>
    <scope>NUCLEOTIDE SEQUENCE</scope>
    <source>
        <strain evidence="2">IBT 35673</strain>
    </source>
</reference>
<feature type="region of interest" description="Disordered" evidence="1">
    <location>
        <begin position="90"/>
        <end position="154"/>
    </location>
</feature>
<protein>
    <submittedName>
        <fullName evidence="2">Uncharacterized protein</fullName>
    </submittedName>
</protein>
<organism evidence="2 3">
    <name type="scientific">Penicillium brevicompactum</name>
    <dbReference type="NCBI Taxonomy" id="5074"/>
    <lineage>
        <taxon>Eukaryota</taxon>
        <taxon>Fungi</taxon>
        <taxon>Dikarya</taxon>
        <taxon>Ascomycota</taxon>
        <taxon>Pezizomycotina</taxon>
        <taxon>Eurotiomycetes</taxon>
        <taxon>Eurotiomycetidae</taxon>
        <taxon>Eurotiales</taxon>
        <taxon>Aspergillaceae</taxon>
        <taxon>Penicillium</taxon>
    </lineage>
</organism>
<dbReference type="Proteomes" id="UP001147695">
    <property type="component" value="Unassembled WGS sequence"/>
</dbReference>
<reference evidence="2" key="1">
    <citation type="submission" date="2022-12" db="EMBL/GenBank/DDBJ databases">
        <authorList>
            <person name="Petersen C."/>
        </authorList>
    </citation>
    <scope>NUCLEOTIDE SEQUENCE</scope>
    <source>
        <strain evidence="2">IBT 35673</strain>
    </source>
</reference>
<dbReference type="AlphaFoldDB" id="A0A9W9QI60"/>
<proteinExistence type="predicted"/>
<feature type="compositionally biased region" description="Polar residues" evidence="1">
    <location>
        <begin position="117"/>
        <end position="129"/>
    </location>
</feature>
<evidence type="ECO:0000256" key="1">
    <source>
        <dbReference type="SAM" id="MobiDB-lite"/>
    </source>
</evidence>
<name>A0A9W9QI60_PENBR</name>
<comment type="caution">
    <text evidence="2">The sequence shown here is derived from an EMBL/GenBank/DDBJ whole genome shotgun (WGS) entry which is preliminary data.</text>
</comment>
<dbReference type="EMBL" id="JAPZBQ010000003">
    <property type="protein sequence ID" value="KAJ5338412.1"/>
    <property type="molecule type" value="Genomic_DNA"/>
</dbReference>
<gene>
    <name evidence="2" type="ORF">N7452_005140</name>
</gene>
<evidence type="ECO:0000313" key="2">
    <source>
        <dbReference type="EMBL" id="KAJ5338412.1"/>
    </source>
</evidence>
<sequence length="154" mass="16493">MSVGEHECRQHATAREGKALPRSLLPLADEDGVFLCNQCHAQFESAREDRGYICCDDHTEVGPLYALHQAQHADTERATALISSGQLAAAAAAAESQTPNRKRAGSAGPSHERRSSDLSTNSDPSTSNERGLDGGDAMMTLMQLFVPSDESPLE</sequence>
<accession>A0A9W9QI60</accession>
<evidence type="ECO:0000313" key="3">
    <source>
        <dbReference type="Proteomes" id="UP001147695"/>
    </source>
</evidence>